<dbReference type="InterPro" id="IPR052022">
    <property type="entry name" value="26kDa_periplasmic_antigen"/>
</dbReference>
<protein>
    <submittedName>
        <fullName evidence="2">DUF541 domain-containing protein</fullName>
    </submittedName>
</protein>
<sequence>MRVGAAMHSYPYYRTNQSNGIITVSGEHTLYVDPDQALVSIGIVTNDKELEVAQNENKQLSNQVVQSLLNNGVRRQDIQTSTYQVLPQYQFEDGKQTFTGYEVRQVFRVTVKSIEKVGKIIDDALKSGANRVENIQFIQSNPIESYQQALALAYQEAYQKALTLSNQSNQQLNPQPKSITEQSRPSAVPFMNTAYLKAADESTAVQPGQIAVTAIITVEFRTH</sequence>
<dbReference type="Gene3D" id="3.30.110.170">
    <property type="entry name" value="Protein of unknown function (DUF541), domain 1"/>
    <property type="match status" value="1"/>
</dbReference>
<dbReference type="EMBL" id="CP047394">
    <property type="protein sequence ID" value="QHE60808.1"/>
    <property type="molecule type" value="Genomic_DNA"/>
</dbReference>
<dbReference type="PANTHER" id="PTHR34387">
    <property type="entry name" value="SLR1258 PROTEIN"/>
    <property type="match status" value="1"/>
</dbReference>
<evidence type="ECO:0000256" key="1">
    <source>
        <dbReference type="SAM" id="Coils"/>
    </source>
</evidence>
<dbReference type="Gene3D" id="3.30.70.2970">
    <property type="entry name" value="Protein of unknown function (DUF541), domain 2"/>
    <property type="match status" value="1"/>
</dbReference>
<proteinExistence type="predicted"/>
<keyword evidence="1" id="KW-0175">Coiled coil</keyword>
<reference evidence="2 3" key="1">
    <citation type="submission" date="2019-06" db="EMBL/GenBank/DDBJ databases">
        <title>An operon consisting of a P-type ATPase gene and a transcriptional regular gene given the different cadmium resistance in Bacillus vietamensis 151-6 and Bacillus marisflavi 151-25.</title>
        <authorList>
            <person name="Yu X."/>
        </authorList>
    </citation>
    <scope>NUCLEOTIDE SEQUENCE [LARGE SCALE GENOMIC DNA]</scope>
    <source>
        <strain evidence="2 3">151-6</strain>
    </source>
</reference>
<feature type="coiled-coil region" evidence="1">
    <location>
        <begin position="43"/>
        <end position="70"/>
    </location>
</feature>
<evidence type="ECO:0000313" key="2">
    <source>
        <dbReference type="EMBL" id="QHE60808.1"/>
    </source>
</evidence>
<dbReference type="KEGG" id="bvq:FHE72_07060"/>
<dbReference type="AlphaFoldDB" id="A0A6I6UFR8"/>
<dbReference type="RefSeq" id="WP_159361659.1">
    <property type="nucleotide sequence ID" value="NZ_CP047394.1"/>
</dbReference>
<organism evidence="2 3">
    <name type="scientific">Rossellomorea vietnamensis</name>
    <dbReference type="NCBI Taxonomy" id="218284"/>
    <lineage>
        <taxon>Bacteria</taxon>
        <taxon>Bacillati</taxon>
        <taxon>Bacillota</taxon>
        <taxon>Bacilli</taxon>
        <taxon>Bacillales</taxon>
        <taxon>Bacillaceae</taxon>
        <taxon>Rossellomorea</taxon>
    </lineage>
</organism>
<name>A0A6I6UFR8_9BACI</name>
<dbReference type="Proteomes" id="UP000465062">
    <property type="component" value="Chromosome"/>
</dbReference>
<evidence type="ECO:0000313" key="3">
    <source>
        <dbReference type="Proteomes" id="UP000465062"/>
    </source>
</evidence>
<dbReference type="Pfam" id="PF04402">
    <property type="entry name" value="SIMPL"/>
    <property type="match status" value="1"/>
</dbReference>
<dbReference type="GO" id="GO:0006974">
    <property type="term" value="P:DNA damage response"/>
    <property type="evidence" value="ECO:0007669"/>
    <property type="project" value="TreeGrafter"/>
</dbReference>
<dbReference type="PANTHER" id="PTHR34387:SF1">
    <property type="entry name" value="PERIPLASMIC IMMUNOGENIC PROTEIN"/>
    <property type="match status" value="1"/>
</dbReference>
<accession>A0A6I6UFR8</accession>
<dbReference type="InterPro" id="IPR007497">
    <property type="entry name" value="SIMPL/DUF541"/>
</dbReference>
<gene>
    <name evidence="2" type="ORF">FHE72_07060</name>
</gene>